<evidence type="ECO:0000313" key="10">
    <source>
        <dbReference type="EMBL" id="CDF35258.1"/>
    </source>
</evidence>
<accession>R7QBT8</accession>
<dbReference type="RefSeq" id="XP_005715077.1">
    <property type="nucleotide sequence ID" value="XM_005715020.1"/>
</dbReference>
<dbReference type="GO" id="GO:0031267">
    <property type="term" value="F:small GTPase binding"/>
    <property type="evidence" value="ECO:0007669"/>
    <property type="project" value="InterPro"/>
</dbReference>
<evidence type="ECO:0000256" key="6">
    <source>
        <dbReference type="ARBA" id="ARBA00022927"/>
    </source>
</evidence>
<dbReference type="OrthoDB" id="7862313at2759"/>
<evidence type="ECO:0000256" key="8">
    <source>
        <dbReference type="SAM" id="MobiDB-lite"/>
    </source>
</evidence>
<dbReference type="Gramene" id="CDF35258">
    <property type="protein sequence ID" value="CDF35258"/>
    <property type="gene ID" value="CHC_T00003913001"/>
</dbReference>
<proteinExistence type="predicted"/>
<dbReference type="Proteomes" id="UP000012073">
    <property type="component" value="Unassembled WGS sequence"/>
</dbReference>
<protein>
    <recommendedName>
        <fullName evidence="9">Importin N-terminal domain-containing protein</fullName>
    </recommendedName>
</protein>
<dbReference type="GO" id="GO:0005737">
    <property type="term" value="C:cytoplasm"/>
    <property type="evidence" value="ECO:0007669"/>
    <property type="project" value="UniProtKB-SubCell"/>
</dbReference>
<evidence type="ECO:0000313" key="11">
    <source>
        <dbReference type="Proteomes" id="UP000012073"/>
    </source>
</evidence>
<dbReference type="Pfam" id="PF25780">
    <property type="entry name" value="TPR_IPO5"/>
    <property type="match status" value="1"/>
</dbReference>
<dbReference type="GO" id="GO:0006606">
    <property type="term" value="P:protein import into nucleus"/>
    <property type="evidence" value="ECO:0007669"/>
    <property type="project" value="InterPro"/>
</dbReference>
<dbReference type="GeneID" id="17322792"/>
<dbReference type="InterPro" id="IPR040122">
    <property type="entry name" value="Importin_beta"/>
</dbReference>
<keyword evidence="4" id="KW-0963">Cytoplasm</keyword>
<evidence type="ECO:0000256" key="5">
    <source>
        <dbReference type="ARBA" id="ARBA00022737"/>
    </source>
</evidence>
<dbReference type="InterPro" id="IPR057672">
    <property type="entry name" value="TPR_IPO4/5"/>
</dbReference>
<comment type="subcellular location">
    <subcellularLocation>
        <location evidence="2">Cytoplasm</location>
    </subcellularLocation>
    <subcellularLocation>
        <location evidence="1">Nucleus</location>
    </subcellularLocation>
</comment>
<evidence type="ECO:0000256" key="1">
    <source>
        <dbReference type="ARBA" id="ARBA00004123"/>
    </source>
</evidence>
<dbReference type="Pfam" id="PF03810">
    <property type="entry name" value="IBN_N"/>
    <property type="match status" value="1"/>
</dbReference>
<organism evidence="10 11">
    <name type="scientific">Chondrus crispus</name>
    <name type="common">Carrageen Irish moss</name>
    <name type="synonym">Polymorpha crispa</name>
    <dbReference type="NCBI Taxonomy" id="2769"/>
    <lineage>
        <taxon>Eukaryota</taxon>
        <taxon>Rhodophyta</taxon>
        <taxon>Florideophyceae</taxon>
        <taxon>Rhodymeniophycidae</taxon>
        <taxon>Gigartinales</taxon>
        <taxon>Gigartinaceae</taxon>
        <taxon>Chondrus</taxon>
    </lineage>
</organism>
<dbReference type="SMART" id="SM00913">
    <property type="entry name" value="IBN_N"/>
    <property type="match status" value="1"/>
</dbReference>
<keyword evidence="3" id="KW-0813">Transport</keyword>
<keyword evidence="5" id="KW-0677">Repeat</keyword>
<dbReference type="EMBL" id="HG001726">
    <property type="protein sequence ID" value="CDF35258.1"/>
    <property type="molecule type" value="Genomic_DNA"/>
</dbReference>
<keyword evidence="7" id="KW-0539">Nucleus</keyword>
<gene>
    <name evidence="10" type="ORF">CHC_T00003913001</name>
</gene>
<dbReference type="KEGG" id="ccp:CHC_T00003913001"/>
<dbReference type="InterPro" id="IPR001494">
    <property type="entry name" value="Importin-beta_N"/>
</dbReference>
<keyword evidence="11" id="KW-1185">Reference proteome</keyword>
<dbReference type="PROSITE" id="PS50166">
    <property type="entry name" value="IMPORTIN_B_NT"/>
    <property type="match status" value="1"/>
</dbReference>
<evidence type="ECO:0000259" key="9">
    <source>
        <dbReference type="PROSITE" id="PS50166"/>
    </source>
</evidence>
<reference evidence="11" key="1">
    <citation type="journal article" date="2013" name="Proc. Natl. Acad. Sci. U.S.A.">
        <title>Genome structure and metabolic features in the red seaweed Chondrus crispus shed light on evolution of the Archaeplastida.</title>
        <authorList>
            <person name="Collen J."/>
            <person name="Porcel B."/>
            <person name="Carre W."/>
            <person name="Ball S.G."/>
            <person name="Chaparro C."/>
            <person name="Tonon T."/>
            <person name="Barbeyron T."/>
            <person name="Michel G."/>
            <person name="Noel B."/>
            <person name="Valentin K."/>
            <person name="Elias M."/>
            <person name="Artiguenave F."/>
            <person name="Arun A."/>
            <person name="Aury J.M."/>
            <person name="Barbosa-Neto J.F."/>
            <person name="Bothwell J.H."/>
            <person name="Bouget F.Y."/>
            <person name="Brillet L."/>
            <person name="Cabello-Hurtado F."/>
            <person name="Capella-Gutierrez S."/>
            <person name="Charrier B."/>
            <person name="Cladiere L."/>
            <person name="Cock J.M."/>
            <person name="Coelho S.M."/>
            <person name="Colleoni C."/>
            <person name="Czjzek M."/>
            <person name="Da Silva C."/>
            <person name="Delage L."/>
            <person name="Denoeud F."/>
            <person name="Deschamps P."/>
            <person name="Dittami S.M."/>
            <person name="Gabaldon T."/>
            <person name="Gachon C.M."/>
            <person name="Groisillier A."/>
            <person name="Herve C."/>
            <person name="Jabbari K."/>
            <person name="Katinka M."/>
            <person name="Kloareg B."/>
            <person name="Kowalczyk N."/>
            <person name="Labadie K."/>
            <person name="Leblanc C."/>
            <person name="Lopez P.J."/>
            <person name="McLachlan D.H."/>
            <person name="Meslet-Cladiere L."/>
            <person name="Moustafa A."/>
            <person name="Nehr Z."/>
            <person name="Nyvall Collen P."/>
            <person name="Panaud O."/>
            <person name="Partensky F."/>
            <person name="Poulain J."/>
            <person name="Rensing S.A."/>
            <person name="Rousvoal S."/>
            <person name="Samson G."/>
            <person name="Symeonidi A."/>
            <person name="Weissenbach J."/>
            <person name="Zambounis A."/>
            <person name="Wincker P."/>
            <person name="Boyen C."/>
        </authorList>
    </citation>
    <scope>NUCLEOTIDE SEQUENCE [LARGE SCALE GENOMIC DNA]</scope>
    <source>
        <strain evidence="11">cv. Stackhouse</strain>
    </source>
</reference>
<dbReference type="InterPro" id="IPR016024">
    <property type="entry name" value="ARM-type_fold"/>
</dbReference>
<keyword evidence="6" id="KW-0653">Protein transport</keyword>
<dbReference type="PANTHER" id="PTHR10527">
    <property type="entry name" value="IMPORTIN BETA"/>
    <property type="match status" value="1"/>
</dbReference>
<sequence>MTPTPSADSVAIALSRLTVPDTNAVRQAERNLEALGRSPSCIEPLTHLICSHPSPSIRQLAAVMLRRYLPDHWPSLPPPAKASIRAALIPRIPAEPAQLSRKAIVALACDLCSLDDAIWPELLQLVATLAAADNPDLVVVAFAIVDGFVDAVNDLVVEHIPALAPLLAKGMEHPVPKVRVAAFHAFVACAGPAAMAKGDSFPALEPHIPKIVAVATGHQDTRSDEFGRITCGVFEVLALVMEDPAGPLIRKYFESALEFAERMFVSTDVAPMARAAANEFLVGSATVRPKHMRKLGAALRLVQSACKVIFDNAAFAGAPSSFGHDDDDPDEDEVNAILLSLRLLDAMARRPELSKLVFTEVMSVISRTFEATQNAPPEHRDATVAAGYRIIGAICRGCTHEVTVHARDVLTKLANGAHDANAGFPTRARAIEALGLACEALDDVEMPDEELEDLANISLTAILHGMRDPELFVNRHACMALEASVSLFRDDTTKQLRARVAEIIHTLSALSPEISVEAITAVGVLAEHAVSALLSSEMFKDVVEGIVRLISQTGKTDVHARVAALEAAGSLVSNCKDQSVIERFSAQAISCLDSDDPSCKQAAYSFFERMADSVGGNVVAVFGVKVLTSAIESIENHDTIDPTDDDDDEGVSRNGLGPSNDEDARREYGMYVRTSLLEEKTLAVHCVGAFASATTTDSFMKRMASSPETAATIRSLLRSGCKHIDDLTFSFHEEIRAAAYRAHCRIIGANVMLMANRPELAFGRTELTTDGFSRLAYGAMEDSNVWVTATVLKSLATFIELISVDMVAEHKTAVTDVIRGVLASETACQEPREYDSGDEHFTDDADIEGEDMAALIEAVGEVVEAMAHSLRGFFADDFPSILSEMLEAFFKLSRSPRSRGMVFGAVAGVLLYLNFDKCTNFTPPAPGGTEEEFARKVTDNVAAEILPVALNAIKSMEGKILQRNAVFLAGVIFSKARASNEAVWARLPEALQIFQKILVAGNASDGALIDNVAGAVARILSSKAAPRQVLGDPNAMLQAILNVVPLHNDPTENTTIARTLISVAQSNFDILVSAGQVQKVVSCLVSAALISWEAQKRTEQRIRPDVDDGDLNDRMTGLEDMEFQSLVLILGRIREGLGDQPFSKLNLAPPDAKSLAEIFQCQGLKA</sequence>
<dbReference type="Gene3D" id="1.25.10.10">
    <property type="entry name" value="Leucine-rich Repeat Variant"/>
    <property type="match status" value="1"/>
</dbReference>
<dbReference type="PhylomeDB" id="R7QBT8"/>
<dbReference type="SUPFAM" id="SSF48371">
    <property type="entry name" value="ARM repeat"/>
    <property type="match status" value="1"/>
</dbReference>
<evidence type="ECO:0000256" key="2">
    <source>
        <dbReference type="ARBA" id="ARBA00004496"/>
    </source>
</evidence>
<dbReference type="STRING" id="2769.R7QBT8"/>
<name>R7QBT8_CHOCR</name>
<evidence type="ECO:0000256" key="7">
    <source>
        <dbReference type="ARBA" id="ARBA00023242"/>
    </source>
</evidence>
<dbReference type="InterPro" id="IPR011989">
    <property type="entry name" value="ARM-like"/>
</dbReference>
<feature type="region of interest" description="Disordered" evidence="8">
    <location>
        <begin position="637"/>
        <end position="664"/>
    </location>
</feature>
<dbReference type="AlphaFoldDB" id="R7QBT8"/>
<evidence type="ECO:0000256" key="4">
    <source>
        <dbReference type="ARBA" id="ARBA00022490"/>
    </source>
</evidence>
<evidence type="ECO:0000256" key="3">
    <source>
        <dbReference type="ARBA" id="ARBA00022448"/>
    </source>
</evidence>
<feature type="domain" description="Importin N-terminal" evidence="9">
    <location>
        <begin position="28"/>
        <end position="94"/>
    </location>
</feature>